<dbReference type="Proteomes" id="UP000281993">
    <property type="component" value="Segment"/>
</dbReference>
<proteinExistence type="predicted"/>
<keyword evidence="2" id="KW-1185">Reference proteome</keyword>
<accession>A0A386KPN8</accession>
<name>A0A386KPN8_9CAUD</name>
<gene>
    <name evidence="1" type="primary">102</name>
    <name evidence="1" type="ORF">SEA_VALENTINIPUFF_102</name>
</gene>
<organism evidence="1 2">
    <name type="scientific">Microbacterium phage ValentiniPuff</name>
    <dbReference type="NCBI Taxonomy" id="2315705"/>
    <lineage>
        <taxon>Viruses</taxon>
        <taxon>Duplodnaviria</taxon>
        <taxon>Heunggongvirae</taxon>
        <taxon>Uroviricota</taxon>
        <taxon>Caudoviricetes</taxon>
        <taxon>Valentinivirus</taxon>
        <taxon>Valentinivirus valentinipuff</taxon>
    </lineage>
</organism>
<sequence length="117" mass="13097">MGRLMSIMASTTPIRETRVYNWTCRRCGYEFDNAKPNSTMTCADCRLVESTSSKNGQATRALKKQPEGLERPCRAWMRDFDDLDHPIHPDGTLVAPGGRLCGHSDCVEPTHIVSPDE</sequence>
<reference evidence="1 2" key="1">
    <citation type="submission" date="2018-08" db="EMBL/GenBank/DDBJ databases">
        <authorList>
            <person name="Preder H."/>
            <person name="Servin-Meza L.A."/>
            <person name="Bonilla J.A."/>
            <person name="Klyczek K."/>
            <person name="Garlena R.A."/>
            <person name="Russell D.A."/>
            <person name="Pope W.H."/>
            <person name="Jacobs-Sera D."/>
            <person name="Hatfull G.F."/>
        </authorList>
    </citation>
    <scope>NUCLEOTIDE SEQUENCE [LARGE SCALE GENOMIC DNA]</scope>
</reference>
<protein>
    <submittedName>
        <fullName evidence="1">Uncharacterized protein</fullName>
    </submittedName>
</protein>
<evidence type="ECO:0000313" key="2">
    <source>
        <dbReference type="Proteomes" id="UP000281993"/>
    </source>
</evidence>
<dbReference type="EMBL" id="MH825712">
    <property type="protein sequence ID" value="AYD87396.1"/>
    <property type="molecule type" value="Genomic_DNA"/>
</dbReference>
<evidence type="ECO:0000313" key="1">
    <source>
        <dbReference type="EMBL" id="AYD87396.1"/>
    </source>
</evidence>